<keyword evidence="2" id="KW-0436">Ligase</keyword>
<dbReference type="VEuPathDB" id="AmoebaDB:ACA1_170290"/>
<dbReference type="OrthoDB" id="1058301at2759"/>
<dbReference type="InterPro" id="IPR007214">
    <property type="entry name" value="YbaK/aa-tRNA-synth-assoc-dom"/>
</dbReference>
<dbReference type="PANTHER" id="PTHR30411">
    <property type="entry name" value="CYTOPLASMIC PROTEIN"/>
    <property type="match status" value="1"/>
</dbReference>
<name>L8HIQ9_ACACF</name>
<organism evidence="2 3">
    <name type="scientific">Acanthamoeba castellanii (strain ATCC 30010 / Neff)</name>
    <dbReference type="NCBI Taxonomy" id="1257118"/>
    <lineage>
        <taxon>Eukaryota</taxon>
        <taxon>Amoebozoa</taxon>
        <taxon>Discosea</taxon>
        <taxon>Longamoebia</taxon>
        <taxon>Centramoebida</taxon>
        <taxon>Acanthamoebidae</taxon>
        <taxon>Acanthamoeba</taxon>
    </lineage>
</organism>
<proteinExistence type="predicted"/>
<evidence type="ECO:0000313" key="3">
    <source>
        <dbReference type="Proteomes" id="UP000011083"/>
    </source>
</evidence>
<dbReference type="Proteomes" id="UP000011083">
    <property type="component" value="Unassembled WGS sequence"/>
</dbReference>
<dbReference type="Pfam" id="PF04073">
    <property type="entry name" value="tRNA_edit"/>
    <property type="match status" value="1"/>
</dbReference>
<keyword evidence="3" id="KW-1185">Reference proteome</keyword>
<dbReference type="CDD" id="cd04332">
    <property type="entry name" value="YbaK_like"/>
    <property type="match status" value="1"/>
</dbReference>
<dbReference type="InterPro" id="IPR036754">
    <property type="entry name" value="YbaK/aa-tRNA-synt-asso_dom_sf"/>
</dbReference>
<dbReference type="SUPFAM" id="SSF55826">
    <property type="entry name" value="YbaK/ProRS associated domain"/>
    <property type="match status" value="1"/>
</dbReference>
<dbReference type="RefSeq" id="XP_004353988.1">
    <property type="nucleotide sequence ID" value="XM_004353936.1"/>
</dbReference>
<evidence type="ECO:0000259" key="1">
    <source>
        <dbReference type="Pfam" id="PF04073"/>
    </source>
</evidence>
<reference evidence="2 3" key="1">
    <citation type="journal article" date="2013" name="Genome Biol.">
        <title>Genome of Acanthamoeba castellanii highlights extensive lateral gene transfer and early evolution of tyrosine kinase signaling.</title>
        <authorList>
            <person name="Clarke M."/>
            <person name="Lohan A.J."/>
            <person name="Liu B."/>
            <person name="Lagkouvardos I."/>
            <person name="Roy S."/>
            <person name="Zafar N."/>
            <person name="Bertelli C."/>
            <person name="Schilde C."/>
            <person name="Kianianmomeni A."/>
            <person name="Burglin T.R."/>
            <person name="Frech C."/>
            <person name="Turcotte B."/>
            <person name="Kopec K.O."/>
            <person name="Synnott J.M."/>
            <person name="Choo C."/>
            <person name="Paponov I."/>
            <person name="Finkler A."/>
            <person name="Soon Heng Tan C."/>
            <person name="Hutchins A.P."/>
            <person name="Weinmeier T."/>
            <person name="Rattei T."/>
            <person name="Chu J.S."/>
            <person name="Gimenez G."/>
            <person name="Irimia M."/>
            <person name="Rigden D.J."/>
            <person name="Fitzpatrick D.A."/>
            <person name="Lorenzo-Morales J."/>
            <person name="Bateman A."/>
            <person name="Chiu C.H."/>
            <person name="Tang P."/>
            <person name="Hegemann P."/>
            <person name="Fromm H."/>
            <person name="Raoult D."/>
            <person name="Greub G."/>
            <person name="Miranda-Saavedra D."/>
            <person name="Chen N."/>
            <person name="Nash P."/>
            <person name="Ginger M.L."/>
            <person name="Horn M."/>
            <person name="Schaap P."/>
            <person name="Caler L."/>
            <person name="Loftus B."/>
        </authorList>
    </citation>
    <scope>NUCLEOTIDE SEQUENCE [LARGE SCALE GENOMIC DNA]</scope>
    <source>
        <strain evidence="2 3">Neff</strain>
    </source>
</reference>
<dbReference type="PANTHER" id="PTHR30411:SF4">
    <property type="entry name" value="YBAK_AMINOACYL-TRNA SYNTHETASE-ASSOCIATED DOMAIN-CONTAINING PROTEIN"/>
    <property type="match status" value="1"/>
</dbReference>
<accession>L8HIQ9</accession>
<dbReference type="GeneID" id="14925307"/>
<dbReference type="EMBL" id="KB007834">
    <property type="protein sequence ID" value="ELR24291.1"/>
    <property type="molecule type" value="Genomic_DNA"/>
</dbReference>
<feature type="domain" description="YbaK/aminoacyl-tRNA synthetase-associated" evidence="1">
    <location>
        <begin position="109"/>
        <end position="218"/>
    </location>
</feature>
<dbReference type="OMA" id="HIDWKLG"/>
<dbReference type="Gene3D" id="3.90.960.10">
    <property type="entry name" value="YbaK/aminoacyl-tRNA synthetase-associated domain"/>
    <property type="match status" value="1"/>
</dbReference>
<evidence type="ECO:0000313" key="2">
    <source>
        <dbReference type="EMBL" id="ELR24291.1"/>
    </source>
</evidence>
<sequence length="251" mass="28288">METEMMSASGGALPQWEAMLLSRQEDVLRLLEQLLERVRRAEEVLAGVPKDDEPVARVKQAARALPIPSAAFRRVPSTYYEWPLTRRRRCLGAPSVHQVSITTLLLCKTIMLENTHCTRTGCSDPRNSRYYAVIIQYTTRLQSQKVFKFVRKLNPEISKKHFKFRLAPEEISDQLTGFGKGAVCPVGMNTPIPVILSDRLTRLSPQFMWLGGGHIDVKLGCNVTEFITATKCYVADIVYDEASEAANELDD</sequence>
<dbReference type="GO" id="GO:0002161">
    <property type="term" value="F:aminoacyl-tRNA deacylase activity"/>
    <property type="evidence" value="ECO:0007669"/>
    <property type="project" value="InterPro"/>
</dbReference>
<protein>
    <submittedName>
        <fullName evidence="2">YbaK/proline-tRNA ligase associated domain containing protein</fullName>
    </submittedName>
</protein>
<dbReference type="GO" id="GO:0016874">
    <property type="term" value="F:ligase activity"/>
    <property type="evidence" value="ECO:0007669"/>
    <property type="project" value="UniProtKB-KW"/>
</dbReference>
<gene>
    <name evidence="2" type="ORF">ACA1_170290</name>
</gene>
<dbReference type="KEGG" id="acan:ACA1_170290"/>
<dbReference type="AlphaFoldDB" id="L8HIQ9"/>